<evidence type="ECO:0000313" key="3">
    <source>
        <dbReference type="Proteomes" id="UP000035489"/>
    </source>
</evidence>
<comment type="caution">
    <text evidence="2">The sequence shown here is derived from an EMBL/GenBank/DDBJ whole genome shotgun (WGS) entry which is preliminary data.</text>
</comment>
<evidence type="ECO:0000256" key="1">
    <source>
        <dbReference type="SAM" id="MobiDB-lite"/>
    </source>
</evidence>
<dbReference type="EMBL" id="LCYG01000161">
    <property type="protein sequence ID" value="KLK89436.1"/>
    <property type="molecule type" value="Genomic_DNA"/>
</dbReference>
<sequence>MTNPMMDLKSLVEKTPDADLLREMISFVAERLMELEVGALTGRRVRNSGPSATATANATGTPSPASRTMRARQTTFWGVLRWRTRFSRRSRSAAGTSMRSILPISAASHIALDFGNTRQ</sequence>
<dbReference type="Proteomes" id="UP000035489">
    <property type="component" value="Unassembled WGS sequence"/>
</dbReference>
<feature type="region of interest" description="Disordered" evidence="1">
    <location>
        <begin position="44"/>
        <end position="70"/>
    </location>
</feature>
<organism evidence="2 3">
    <name type="scientific">Microvirga vignae</name>
    <dbReference type="NCBI Taxonomy" id="1225564"/>
    <lineage>
        <taxon>Bacteria</taxon>
        <taxon>Pseudomonadati</taxon>
        <taxon>Pseudomonadota</taxon>
        <taxon>Alphaproteobacteria</taxon>
        <taxon>Hyphomicrobiales</taxon>
        <taxon>Methylobacteriaceae</taxon>
        <taxon>Microvirga</taxon>
    </lineage>
</organism>
<evidence type="ECO:0000313" key="2">
    <source>
        <dbReference type="EMBL" id="KLK89436.1"/>
    </source>
</evidence>
<gene>
    <name evidence="2" type="ORF">AA309_31475</name>
</gene>
<evidence type="ECO:0008006" key="4">
    <source>
        <dbReference type="Google" id="ProtNLM"/>
    </source>
</evidence>
<feature type="compositionally biased region" description="Polar residues" evidence="1">
    <location>
        <begin position="48"/>
        <end position="70"/>
    </location>
</feature>
<name>A0A0H1R3R0_9HYPH</name>
<accession>A0A0H1R3R0</accession>
<dbReference type="AlphaFoldDB" id="A0A0H1R3R0"/>
<proteinExistence type="predicted"/>
<reference evidence="2 3" key="1">
    <citation type="submission" date="2015-05" db="EMBL/GenBank/DDBJ databases">
        <title>Draft genome sequence of Microvirga vignae strain BR3299, a novel nitrogen fixing bacteria isolated from Brazil semi-aired region.</title>
        <authorList>
            <person name="Zilli J.E."/>
            <person name="Passos S.R."/>
            <person name="Leite J."/>
            <person name="Baldani J.I."/>
            <person name="Xavier G.R."/>
            <person name="Rumjaneck N.G."/>
            <person name="Simoes-Araujo J.L."/>
        </authorList>
    </citation>
    <scope>NUCLEOTIDE SEQUENCE [LARGE SCALE GENOMIC DNA]</scope>
    <source>
        <strain evidence="2 3">BR3299</strain>
    </source>
</reference>
<keyword evidence="3" id="KW-1185">Reference proteome</keyword>
<protein>
    <recommendedName>
        <fullName evidence="4">Transposase</fullName>
    </recommendedName>
</protein>